<keyword evidence="11" id="KW-1185">Reference proteome</keyword>
<feature type="transmembrane region" description="Helical" evidence="8">
    <location>
        <begin position="12"/>
        <end position="32"/>
    </location>
</feature>
<evidence type="ECO:0000256" key="5">
    <source>
        <dbReference type="ARBA" id="ARBA00022692"/>
    </source>
</evidence>
<feature type="transmembrane region" description="Helical" evidence="8">
    <location>
        <begin position="343"/>
        <end position="364"/>
    </location>
</feature>
<evidence type="ECO:0000313" key="11">
    <source>
        <dbReference type="Proteomes" id="UP000013232"/>
    </source>
</evidence>
<dbReference type="SUPFAM" id="SSF103473">
    <property type="entry name" value="MFS general substrate transporter"/>
    <property type="match status" value="1"/>
</dbReference>
<protein>
    <recommendedName>
        <fullName evidence="8">Bcr/CflA family efflux transporter</fullName>
    </recommendedName>
</protein>
<gene>
    <name evidence="10" type="ORF">C666_04595</name>
</gene>
<dbReference type="PANTHER" id="PTHR23502">
    <property type="entry name" value="MAJOR FACILITATOR SUPERFAMILY"/>
    <property type="match status" value="1"/>
</dbReference>
<dbReference type="InterPro" id="IPR011701">
    <property type="entry name" value="MFS"/>
</dbReference>
<proteinExistence type="inferred from homology"/>
<dbReference type="EMBL" id="AMXE01000009">
    <property type="protein sequence ID" value="ENO89822.1"/>
    <property type="molecule type" value="Genomic_DNA"/>
</dbReference>
<dbReference type="PROSITE" id="PS50850">
    <property type="entry name" value="MFS"/>
    <property type="match status" value="1"/>
</dbReference>
<feature type="transmembrane region" description="Helical" evidence="8">
    <location>
        <begin position="52"/>
        <end position="71"/>
    </location>
</feature>
<dbReference type="OrthoDB" id="9814303at2"/>
<name>N6Z5J4_THAL4</name>
<dbReference type="RefSeq" id="WP_004334405.1">
    <property type="nucleotide sequence ID" value="NZ_AMXE01000009.1"/>
</dbReference>
<evidence type="ECO:0000313" key="10">
    <source>
        <dbReference type="EMBL" id="ENO89822.1"/>
    </source>
</evidence>
<dbReference type="AlphaFoldDB" id="N6Z5J4"/>
<feature type="transmembrane region" description="Helical" evidence="8">
    <location>
        <begin position="308"/>
        <end position="331"/>
    </location>
</feature>
<feature type="transmembrane region" description="Helical" evidence="8">
    <location>
        <begin position="164"/>
        <end position="187"/>
    </location>
</feature>
<feature type="transmembrane region" description="Helical" evidence="8">
    <location>
        <begin position="106"/>
        <end position="125"/>
    </location>
</feature>
<dbReference type="Proteomes" id="UP000013232">
    <property type="component" value="Unassembled WGS sequence"/>
</dbReference>
<evidence type="ECO:0000259" key="9">
    <source>
        <dbReference type="PROSITE" id="PS50850"/>
    </source>
</evidence>
<comment type="subcellular location">
    <subcellularLocation>
        <location evidence="8">Cell inner membrane</location>
        <topology evidence="8">Multi-pass membrane protein</topology>
    </subcellularLocation>
    <subcellularLocation>
        <location evidence="1">Cell membrane</location>
        <topology evidence="1">Multi-pass membrane protein</topology>
    </subcellularLocation>
</comment>
<dbReference type="NCBIfam" id="TIGR00710">
    <property type="entry name" value="efflux_Bcr_CflA"/>
    <property type="match status" value="1"/>
</dbReference>
<feature type="transmembrane region" description="Helical" evidence="8">
    <location>
        <begin position="137"/>
        <end position="158"/>
    </location>
</feature>
<feature type="transmembrane region" description="Helical" evidence="8">
    <location>
        <begin position="78"/>
        <end position="100"/>
    </location>
</feature>
<evidence type="ECO:0000256" key="8">
    <source>
        <dbReference type="RuleBase" id="RU365088"/>
    </source>
</evidence>
<comment type="caution">
    <text evidence="10">The sequence shown here is derived from an EMBL/GenBank/DDBJ whole genome shotgun (WGS) entry which is preliminary data.</text>
</comment>
<dbReference type="Pfam" id="PF07690">
    <property type="entry name" value="MFS_1"/>
    <property type="match status" value="1"/>
</dbReference>
<evidence type="ECO:0000256" key="3">
    <source>
        <dbReference type="ARBA" id="ARBA00022448"/>
    </source>
</evidence>
<dbReference type="PANTHER" id="PTHR23502:SF132">
    <property type="entry name" value="POLYAMINE TRANSPORTER 2-RELATED"/>
    <property type="match status" value="1"/>
</dbReference>
<dbReference type="InterPro" id="IPR020846">
    <property type="entry name" value="MFS_dom"/>
</dbReference>
<dbReference type="GO" id="GO:1990961">
    <property type="term" value="P:xenobiotic detoxification by transmembrane export across the plasma membrane"/>
    <property type="evidence" value="ECO:0007669"/>
    <property type="project" value="InterPro"/>
</dbReference>
<dbReference type="InterPro" id="IPR004812">
    <property type="entry name" value="Efflux_drug-R_Bcr/CmlA"/>
</dbReference>
<keyword evidence="4" id="KW-1003">Cell membrane</keyword>
<comment type="similarity">
    <text evidence="2 8">Belongs to the major facilitator superfamily. Bcr/CmlA family.</text>
</comment>
<dbReference type="Gene3D" id="1.20.1720.10">
    <property type="entry name" value="Multidrug resistance protein D"/>
    <property type="match status" value="1"/>
</dbReference>
<feature type="transmembrane region" description="Helical" evidence="8">
    <location>
        <begin position="370"/>
        <end position="391"/>
    </location>
</feature>
<evidence type="ECO:0000256" key="2">
    <source>
        <dbReference type="ARBA" id="ARBA00006236"/>
    </source>
</evidence>
<keyword evidence="8" id="KW-0997">Cell inner membrane</keyword>
<dbReference type="eggNOG" id="COG2814">
    <property type="taxonomic scope" value="Bacteria"/>
</dbReference>
<keyword evidence="3 8" id="KW-0813">Transport</keyword>
<dbReference type="STRING" id="1123367.GCA_000621305_03098"/>
<feature type="domain" description="Major facilitator superfamily (MFS) profile" evidence="9">
    <location>
        <begin position="13"/>
        <end position="392"/>
    </location>
</feature>
<evidence type="ECO:0000256" key="7">
    <source>
        <dbReference type="ARBA" id="ARBA00023136"/>
    </source>
</evidence>
<evidence type="ECO:0000256" key="1">
    <source>
        <dbReference type="ARBA" id="ARBA00004651"/>
    </source>
</evidence>
<accession>N6Z5J4</accession>
<dbReference type="GO" id="GO:0005886">
    <property type="term" value="C:plasma membrane"/>
    <property type="evidence" value="ECO:0007669"/>
    <property type="project" value="UniProtKB-SubCell"/>
</dbReference>
<sequence length="413" mass="41990">MNASITYRDHWPLVIVLAMLTMADIMAIDLYLPAFPAVAASFAASEAQVRATLSVFIFGLAVGQLAYGPLLDRFGRRLPLLAGIALFVAGSVLAALAPSIEVLLGARLLQAAGAAAGLVAPRAIVTDMFSAREAAAVYSVLGQIQMAAPVAAPLLGVFILQWGGWRACFGVLALLVLAAWVAAYRVVPDSLPRHRRSPLSLRAVASAYAGLLRDRAFVLYSLAGACLLGGLFAYISSSPFILMSGFGFSSIQFGLTFGGIACLIIASGALNIRLLPVFGPGRLLLAGLGLHALAALALLLAASAQAGAWLFVALLACCLGVLGLIFGNLAALTMSHAGEHAGVASAFMGASQYAGGAVIGLLAGSFGTTAVVLAATLFCCAVATLLLGVGAGRGGRAVVPSPPSSLSEPEESP</sequence>
<reference evidence="10 11" key="1">
    <citation type="submission" date="2012-09" db="EMBL/GenBank/DDBJ databases">
        <title>Draft Genome Sequences of 6 Strains from Genus Thauera.</title>
        <authorList>
            <person name="Liu B."/>
            <person name="Shapleigh J.P."/>
            <person name="Frostegard A.H."/>
        </authorList>
    </citation>
    <scope>NUCLEOTIDE SEQUENCE [LARGE SCALE GENOMIC DNA]</scope>
    <source>
        <strain evidence="11">47Lol / DSM 12138</strain>
    </source>
</reference>
<feature type="transmembrane region" description="Helical" evidence="8">
    <location>
        <begin position="217"/>
        <end position="235"/>
    </location>
</feature>
<dbReference type="CDD" id="cd17320">
    <property type="entry name" value="MFS_MdfA_MDR_like"/>
    <property type="match status" value="1"/>
</dbReference>
<evidence type="ECO:0000256" key="6">
    <source>
        <dbReference type="ARBA" id="ARBA00022989"/>
    </source>
</evidence>
<feature type="transmembrane region" description="Helical" evidence="8">
    <location>
        <begin position="283"/>
        <end position="302"/>
    </location>
</feature>
<organism evidence="10 11">
    <name type="scientific">Thauera linaloolentis (strain DSM 12138 / JCM 21573 / CCUG 41526 / CIP 105981 / IAM 15112 / NBRC 102519 / 47Lol)</name>
    <dbReference type="NCBI Taxonomy" id="1123367"/>
    <lineage>
        <taxon>Bacteria</taxon>
        <taxon>Pseudomonadati</taxon>
        <taxon>Pseudomonadota</taxon>
        <taxon>Betaproteobacteria</taxon>
        <taxon>Rhodocyclales</taxon>
        <taxon>Zoogloeaceae</taxon>
        <taxon>Thauera</taxon>
    </lineage>
</organism>
<feature type="transmembrane region" description="Helical" evidence="8">
    <location>
        <begin position="241"/>
        <end position="271"/>
    </location>
</feature>
<dbReference type="GO" id="GO:0042910">
    <property type="term" value="F:xenobiotic transmembrane transporter activity"/>
    <property type="evidence" value="ECO:0007669"/>
    <property type="project" value="InterPro"/>
</dbReference>
<keyword evidence="5 8" id="KW-0812">Transmembrane</keyword>
<evidence type="ECO:0000256" key="4">
    <source>
        <dbReference type="ARBA" id="ARBA00022475"/>
    </source>
</evidence>
<keyword evidence="6 8" id="KW-1133">Transmembrane helix</keyword>
<keyword evidence="7 8" id="KW-0472">Membrane</keyword>
<dbReference type="InterPro" id="IPR036259">
    <property type="entry name" value="MFS_trans_sf"/>
</dbReference>